<protein>
    <submittedName>
        <fullName evidence="3">Uncharacterized protein</fullName>
    </submittedName>
</protein>
<feature type="compositionally biased region" description="Basic and acidic residues" evidence="2">
    <location>
        <begin position="103"/>
        <end position="112"/>
    </location>
</feature>
<dbReference type="Proteomes" id="UP000321726">
    <property type="component" value="Unassembled WGS sequence"/>
</dbReference>
<sequence length="157" mass="18629">MNDQQQLEKLMALRQQRVQQAERALLEQQRNCRHSAEQLYMLEQRLSDHLHAVDEHEQHWFDAAGGSLTGPELEDIRQAIDDHQRETASLDHQQREQGQQHQAHQEEREQRATEWAGKVRAHRALEELSRRHDRKRQSRQELYAELELEDATPRGGH</sequence>
<dbReference type="Gene3D" id="1.10.287.1700">
    <property type="match status" value="1"/>
</dbReference>
<feature type="coiled-coil region" evidence="1">
    <location>
        <begin position="4"/>
        <end position="38"/>
    </location>
</feature>
<dbReference type="EMBL" id="BJXU01000025">
    <property type="protein sequence ID" value="GEN22779.1"/>
    <property type="molecule type" value="Genomic_DNA"/>
</dbReference>
<dbReference type="InterPro" id="IPR053716">
    <property type="entry name" value="Flag_assembly_chemotaxis_eff"/>
</dbReference>
<dbReference type="RefSeq" id="WP_073434572.1">
    <property type="nucleotide sequence ID" value="NZ_BJXU01000025.1"/>
</dbReference>
<evidence type="ECO:0000256" key="2">
    <source>
        <dbReference type="SAM" id="MobiDB-lite"/>
    </source>
</evidence>
<evidence type="ECO:0000256" key="1">
    <source>
        <dbReference type="SAM" id="Coils"/>
    </source>
</evidence>
<feature type="compositionally biased region" description="Basic and acidic residues" evidence="2">
    <location>
        <begin position="78"/>
        <end position="95"/>
    </location>
</feature>
<accession>A0ABQ0WB12</accession>
<gene>
    <name evidence="3" type="ORF">HCU01_07280</name>
</gene>
<feature type="region of interest" description="Disordered" evidence="2">
    <location>
        <begin position="78"/>
        <end position="157"/>
    </location>
</feature>
<proteinExistence type="predicted"/>
<reference evidence="3 4" key="1">
    <citation type="submission" date="2019-07" db="EMBL/GenBank/DDBJ databases">
        <title>Whole genome shotgun sequence of Halomonas cupida NBRC 102219.</title>
        <authorList>
            <person name="Hosoyama A."/>
            <person name="Uohara A."/>
            <person name="Ohji S."/>
            <person name="Ichikawa N."/>
        </authorList>
    </citation>
    <scope>NUCLEOTIDE SEQUENCE [LARGE SCALE GENOMIC DNA]</scope>
    <source>
        <strain evidence="3 4">NBRC 102219</strain>
    </source>
</reference>
<organism evidence="3 4">
    <name type="scientific">Halomonas cupida</name>
    <dbReference type="NCBI Taxonomy" id="44933"/>
    <lineage>
        <taxon>Bacteria</taxon>
        <taxon>Pseudomonadati</taxon>
        <taxon>Pseudomonadota</taxon>
        <taxon>Gammaproteobacteria</taxon>
        <taxon>Oceanospirillales</taxon>
        <taxon>Halomonadaceae</taxon>
        <taxon>Halomonas</taxon>
    </lineage>
</organism>
<keyword evidence="1" id="KW-0175">Coiled coil</keyword>
<name>A0ABQ0WB12_9GAMM</name>
<evidence type="ECO:0000313" key="4">
    <source>
        <dbReference type="Proteomes" id="UP000321726"/>
    </source>
</evidence>
<comment type="caution">
    <text evidence="3">The sequence shown here is derived from an EMBL/GenBank/DDBJ whole genome shotgun (WGS) entry which is preliminary data.</text>
</comment>
<evidence type="ECO:0000313" key="3">
    <source>
        <dbReference type="EMBL" id="GEN22779.1"/>
    </source>
</evidence>
<keyword evidence="4" id="KW-1185">Reference proteome</keyword>